<organism evidence="1 2">
    <name type="scientific">Brassica napus</name>
    <name type="common">Rape</name>
    <dbReference type="NCBI Taxonomy" id="3708"/>
    <lineage>
        <taxon>Eukaryota</taxon>
        <taxon>Viridiplantae</taxon>
        <taxon>Streptophyta</taxon>
        <taxon>Embryophyta</taxon>
        <taxon>Tracheophyta</taxon>
        <taxon>Spermatophyta</taxon>
        <taxon>Magnoliopsida</taxon>
        <taxon>eudicotyledons</taxon>
        <taxon>Gunneridae</taxon>
        <taxon>Pentapetalae</taxon>
        <taxon>rosids</taxon>
        <taxon>malvids</taxon>
        <taxon>Brassicales</taxon>
        <taxon>Brassicaceae</taxon>
        <taxon>Brassiceae</taxon>
        <taxon>Brassica</taxon>
    </lineage>
</organism>
<evidence type="ECO:0000313" key="2">
    <source>
        <dbReference type="Proteomes" id="UP000824890"/>
    </source>
</evidence>
<reference evidence="1 2" key="1">
    <citation type="submission" date="2021-05" db="EMBL/GenBank/DDBJ databases">
        <title>Genome Assembly of Synthetic Allotetraploid Brassica napus Reveals Homoeologous Exchanges between Subgenomes.</title>
        <authorList>
            <person name="Davis J.T."/>
        </authorList>
    </citation>
    <scope>NUCLEOTIDE SEQUENCE [LARGE SCALE GENOMIC DNA]</scope>
    <source>
        <strain evidence="2">cv. Da-Ae</strain>
        <tissue evidence="1">Seedling</tissue>
    </source>
</reference>
<sequence>SLVSLWYNWSKTKMKKEMKTETTTAMVTKTAIKTYMTTARMNISSLLSPTQLNQSTTIIKARRISREFNIEKLHARNR</sequence>
<accession>A0ABQ7Y388</accession>
<protein>
    <recommendedName>
        <fullName evidence="3">Glycoprotein</fullName>
    </recommendedName>
</protein>
<name>A0ABQ7Y388_BRANA</name>
<evidence type="ECO:0008006" key="3">
    <source>
        <dbReference type="Google" id="ProtNLM"/>
    </source>
</evidence>
<dbReference type="EMBL" id="JAGKQM010000018">
    <property type="protein sequence ID" value="KAH0862626.1"/>
    <property type="molecule type" value="Genomic_DNA"/>
</dbReference>
<keyword evidence="2" id="KW-1185">Reference proteome</keyword>
<feature type="non-terminal residue" evidence="1">
    <location>
        <position position="1"/>
    </location>
</feature>
<gene>
    <name evidence="1" type="ORF">HID58_079837</name>
</gene>
<dbReference type="Proteomes" id="UP000824890">
    <property type="component" value="Unassembled WGS sequence"/>
</dbReference>
<comment type="caution">
    <text evidence="1">The sequence shown here is derived from an EMBL/GenBank/DDBJ whole genome shotgun (WGS) entry which is preliminary data.</text>
</comment>
<evidence type="ECO:0000313" key="1">
    <source>
        <dbReference type="EMBL" id="KAH0862626.1"/>
    </source>
</evidence>
<proteinExistence type="predicted"/>